<protein>
    <recommendedName>
        <fullName evidence="4">Protein arginine N-methyltransferase</fullName>
    </recommendedName>
</protein>
<keyword evidence="2 4" id="KW-0808">Transferase</keyword>
<dbReference type="PANTHER" id="PTHR10738">
    <property type="entry name" value="PROTEIN ARGININE N-METHYLTRANSFERASE 5"/>
    <property type="match status" value="1"/>
</dbReference>
<evidence type="ECO:0000256" key="6">
    <source>
        <dbReference type="PIRSR" id="PIRSR015894-2"/>
    </source>
</evidence>
<feature type="domain" description="PRMT5 TIM barrel" evidence="9">
    <location>
        <begin position="32"/>
        <end position="308"/>
    </location>
</feature>
<accession>A0A2T0FJW5</accession>
<keyword evidence="1 4" id="KW-0489">Methyltransferase</keyword>
<evidence type="ECO:0000313" key="12">
    <source>
        <dbReference type="Proteomes" id="UP000238350"/>
    </source>
</evidence>
<dbReference type="Gene3D" id="2.70.160.11">
    <property type="entry name" value="Hnrnp arginine n-methyltransferase1"/>
    <property type="match status" value="1"/>
</dbReference>
<dbReference type="STRING" id="45607.A0A2T0FJW5"/>
<dbReference type="EMBL" id="NDIQ01000021">
    <property type="protein sequence ID" value="PRT55294.1"/>
    <property type="molecule type" value="Genomic_DNA"/>
</dbReference>
<dbReference type="GO" id="GO:0005829">
    <property type="term" value="C:cytosol"/>
    <property type="evidence" value="ECO:0007669"/>
    <property type="project" value="TreeGrafter"/>
</dbReference>
<evidence type="ECO:0000259" key="10">
    <source>
        <dbReference type="Pfam" id="PF17286"/>
    </source>
</evidence>
<name>A0A2T0FJW5_9ASCO</name>
<dbReference type="GO" id="GO:0006355">
    <property type="term" value="P:regulation of DNA-templated transcription"/>
    <property type="evidence" value="ECO:0007669"/>
    <property type="project" value="TreeGrafter"/>
</dbReference>
<dbReference type="GO" id="GO:0032259">
    <property type="term" value="P:methylation"/>
    <property type="evidence" value="ECO:0007669"/>
    <property type="project" value="UniProtKB-KW"/>
</dbReference>
<dbReference type="PROSITE" id="PS51678">
    <property type="entry name" value="SAM_MT_PRMT"/>
    <property type="match status" value="1"/>
</dbReference>
<feature type="domain" description="PRMT5 arginine-N-methyltransferase" evidence="8">
    <location>
        <begin position="318"/>
        <end position="479"/>
    </location>
</feature>
<dbReference type="InterPro" id="IPR007857">
    <property type="entry name" value="Arg_MeTrfase_PRMT5"/>
</dbReference>
<dbReference type="AlphaFoldDB" id="A0A2T0FJW5"/>
<proteinExistence type="inferred from homology"/>
<keyword evidence="12" id="KW-1185">Reference proteome</keyword>
<dbReference type="GO" id="GO:0005634">
    <property type="term" value="C:nucleus"/>
    <property type="evidence" value="ECO:0007669"/>
    <property type="project" value="TreeGrafter"/>
</dbReference>
<evidence type="ECO:0000256" key="4">
    <source>
        <dbReference type="PIRNR" id="PIRNR015894"/>
    </source>
</evidence>
<feature type="binding site" evidence="6">
    <location>
        <begin position="352"/>
        <end position="353"/>
    </location>
    <ligand>
        <name>S-adenosyl-L-methionine</name>
        <dbReference type="ChEBI" id="CHEBI:59789"/>
    </ligand>
</feature>
<evidence type="ECO:0000256" key="7">
    <source>
        <dbReference type="PIRSR" id="PIRSR015894-3"/>
    </source>
</evidence>
<dbReference type="InterPro" id="IPR025799">
    <property type="entry name" value="Arg_MeTrfase"/>
</dbReference>
<dbReference type="GO" id="GO:0016274">
    <property type="term" value="F:protein-arginine N-methyltransferase activity"/>
    <property type="evidence" value="ECO:0007669"/>
    <property type="project" value="InterPro"/>
</dbReference>
<dbReference type="CDD" id="cd02440">
    <property type="entry name" value="AdoMet_MTases"/>
    <property type="match status" value="1"/>
</dbReference>
<dbReference type="Pfam" id="PF17286">
    <property type="entry name" value="PRMT5_C"/>
    <property type="match status" value="1"/>
</dbReference>
<dbReference type="PANTHER" id="PTHR10738:SF0">
    <property type="entry name" value="PROTEIN ARGININE N-METHYLTRANSFERASE 5"/>
    <property type="match status" value="1"/>
</dbReference>
<evidence type="ECO:0000256" key="2">
    <source>
        <dbReference type="ARBA" id="ARBA00022679"/>
    </source>
</evidence>
<evidence type="ECO:0000259" key="9">
    <source>
        <dbReference type="Pfam" id="PF17285"/>
    </source>
</evidence>
<dbReference type="Pfam" id="PF17285">
    <property type="entry name" value="PRMT5_TIM"/>
    <property type="match status" value="1"/>
</dbReference>
<dbReference type="Gene3D" id="3.40.50.150">
    <property type="entry name" value="Vaccinia Virus protein VP39"/>
    <property type="match status" value="1"/>
</dbReference>
<dbReference type="InterPro" id="IPR029063">
    <property type="entry name" value="SAM-dependent_MTases_sf"/>
</dbReference>
<dbReference type="InterPro" id="IPR035247">
    <property type="entry name" value="PRMT5_TIM"/>
</dbReference>
<organism evidence="11 12">
    <name type="scientific">Wickerhamiella sorbophila</name>
    <dbReference type="NCBI Taxonomy" id="45607"/>
    <lineage>
        <taxon>Eukaryota</taxon>
        <taxon>Fungi</taxon>
        <taxon>Dikarya</taxon>
        <taxon>Ascomycota</taxon>
        <taxon>Saccharomycotina</taxon>
        <taxon>Dipodascomycetes</taxon>
        <taxon>Dipodascales</taxon>
        <taxon>Trichomonascaceae</taxon>
        <taxon>Wickerhamiella</taxon>
    </lineage>
</organism>
<feature type="binding site" evidence="6">
    <location>
        <position position="407"/>
    </location>
    <ligand>
        <name>S-adenosyl-L-methionine</name>
        <dbReference type="ChEBI" id="CHEBI:59789"/>
    </ligand>
</feature>
<dbReference type="PIRSF" id="PIRSF015894">
    <property type="entry name" value="Skb1_MeTrfase"/>
    <property type="match status" value="1"/>
</dbReference>
<reference evidence="11 12" key="1">
    <citation type="submission" date="2017-04" db="EMBL/GenBank/DDBJ databases">
        <title>Genome sequencing of [Candida] sorbophila.</title>
        <authorList>
            <person name="Ahn J.O."/>
        </authorList>
    </citation>
    <scope>NUCLEOTIDE SEQUENCE [LARGE SCALE GENOMIC DNA]</scope>
    <source>
        <strain evidence="11 12">DS02</strain>
    </source>
</reference>
<dbReference type="OrthoDB" id="1368803at2759"/>
<dbReference type="Gene3D" id="3.20.20.150">
    <property type="entry name" value="Divalent-metal-dependent TIM barrel enzymes"/>
    <property type="match status" value="1"/>
</dbReference>
<dbReference type="InterPro" id="IPR035248">
    <property type="entry name" value="PRMT5_C"/>
</dbReference>
<feature type="binding site" evidence="6">
    <location>
        <position position="343"/>
    </location>
    <ligand>
        <name>S-adenosyl-L-methionine</name>
        <dbReference type="ChEBI" id="CHEBI:59789"/>
    </ligand>
</feature>
<feature type="active site" description="Proton donor/acceptor" evidence="5">
    <location>
        <position position="450"/>
    </location>
</feature>
<keyword evidence="3 4" id="KW-0949">S-adenosyl-L-methionine</keyword>
<comment type="similarity">
    <text evidence="4">Belongs to the class I-like SAM-binding methyltransferase superfamily.</text>
</comment>
<gene>
    <name evidence="11" type="ORF">B9G98_02914</name>
</gene>
<dbReference type="Pfam" id="PF05185">
    <property type="entry name" value="PRMT5"/>
    <property type="match status" value="1"/>
</dbReference>
<evidence type="ECO:0000313" key="11">
    <source>
        <dbReference type="EMBL" id="PRT55294.1"/>
    </source>
</evidence>
<feature type="domain" description="PRMT5 oligomerisation" evidence="10">
    <location>
        <begin position="482"/>
        <end position="684"/>
    </location>
</feature>
<dbReference type="Proteomes" id="UP000238350">
    <property type="component" value="Unassembled WGS sequence"/>
</dbReference>
<sequence length="687" mass="76691">MSTERTLYVGINLPGKHGAADKSVVDTAIEQGYDLVTAKITTRSFKHKILNLCAPGLDDQRSSSTGASTKLSGSYGTSLIPIKVPPLKAEDLLFHPGPHVSNTIALAAPWAELDSRYDALCEVSYQVLRQELQYAQFCGLPYAIIPGPKRRTNLSRYAQSVAALLREVPQLRLIIHTTFSEEFRNNQPPADLYSTWEVWDTVRKICDYPQNLSLALEVPKNALPSHLLDRWFTEPLSMLILSAQSTFVPNPKGFPVLPKHTQHLVYNFLKKRPFYLLKDIPSSQASAPEDMPYAVGDACLIYLRHLISKQPEPSIMDVFSEGYADILQLPLQPLSDDLDSPCYEVFERDESKYQYYEYAIEAAIENELRGIKQLMVLVVGAGRGPLVDRVLKVCSRAGRKPFVFAVEKNPGAAVYLEYRKSNEWGNVVEVIAEDIRHWRPPHRIHLVVSELLGSVGDNELSPECLETVKTTLEPNGVMIPRSYSAYAAPIAAPLLYMAAKAAVPQWGIAAIGRAGGSSGSGMQSVSCEAPKLQTPYVTHMQQVQILAKPQLLWQFHHPDNLAKDLPKKFNRHAKPCFSVRNRNTVYGFAGYFEAELYPGIELSTNPDTKDTKSPELVSWFPFWFPLMTPLAVSDETEIEFSAWRLTSSSSMWYEWLAESYALVNGARVRTGATAVHNAGGSHYSAHY</sequence>
<evidence type="ECO:0000256" key="3">
    <source>
        <dbReference type="ARBA" id="ARBA00022691"/>
    </source>
</evidence>
<dbReference type="SUPFAM" id="SSF53335">
    <property type="entry name" value="S-adenosyl-L-methionine-dependent methyltransferases"/>
    <property type="match status" value="1"/>
</dbReference>
<dbReference type="RefSeq" id="XP_024665239.1">
    <property type="nucleotide sequence ID" value="XM_024809471.1"/>
</dbReference>
<dbReference type="GeneID" id="36516662"/>
<evidence type="ECO:0000259" key="8">
    <source>
        <dbReference type="Pfam" id="PF05185"/>
    </source>
</evidence>
<feature type="active site" description="Proton donor/acceptor" evidence="5">
    <location>
        <position position="459"/>
    </location>
</feature>
<comment type="caution">
    <text evidence="11">The sequence shown here is derived from an EMBL/GenBank/DDBJ whole genome shotgun (WGS) entry which is preliminary data.</text>
</comment>
<dbReference type="InterPro" id="IPR035075">
    <property type="entry name" value="PRMT5"/>
</dbReference>
<evidence type="ECO:0000256" key="1">
    <source>
        <dbReference type="ARBA" id="ARBA00022603"/>
    </source>
</evidence>
<feature type="site" description="Critical for specifying symmetric addition of methyl groups" evidence="7">
    <location>
        <position position="346"/>
    </location>
</feature>
<evidence type="ECO:0000256" key="5">
    <source>
        <dbReference type="PIRSR" id="PIRSR015894-1"/>
    </source>
</evidence>